<dbReference type="RefSeq" id="WP_002129582.1">
    <property type="nucleotide sequence ID" value="NZ_CM125442.1"/>
</dbReference>
<dbReference type="Gene3D" id="1.10.3730.20">
    <property type="match status" value="1"/>
</dbReference>
<evidence type="ECO:0000256" key="3">
    <source>
        <dbReference type="ARBA" id="ARBA00022692"/>
    </source>
</evidence>
<dbReference type="Pfam" id="PF00893">
    <property type="entry name" value="Multi_Drug_Res"/>
    <property type="match status" value="1"/>
</dbReference>
<keyword evidence="3 6" id="KW-0812">Transmembrane</keyword>
<evidence type="ECO:0000256" key="5">
    <source>
        <dbReference type="ARBA" id="ARBA00023136"/>
    </source>
</evidence>
<feature type="transmembrane region" description="Helical" evidence="7">
    <location>
        <begin position="180"/>
        <end position="199"/>
    </location>
</feature>
<evidence type="ECO:0000256" key="2">
    <source>
        <dbReference type="ARBA" id="ARBA00022475"/>
    </source>
</evidence>
<keyword evidence="15" id="KW-1185">Reference proteome</keyword>
<dbReference type="Proteomes" id="UP000236165">
    <property type="component" value="Unassembled WGS sequence"/>
</dbReference>
<dbReference type="EMBL" id="CP065877">
    <property type="protein sequence ID" value="QQA15422.1"/>
    <property type="molecule type" value="Genomic_DNA"/>
</dbReference>
<keyword evidence="2" id="KW-1003">Cell membrane</keyword>
<reference evidence="8 12" key="1">
    <citation type="submission" date="2012-04" db="EMBL/GenBank/DDBJ databases">
        <title>The Genome Sequence of Bacillus cereus VD078.</title>
        <authorList>
            <consortium name="The Broad Institute Genome Sequencing Platform"/>
            <consortium name="The Broad Institute Genome Sequencing Center for Infectious Disease"/>
            <person name="Feldgarden M."/>
            <person name="Van der Auwera G.A."/>
            <person name="Mahillon J."/>
            <person name="Duprez V."/>
            <person name="Timmery S."/>
            <person name="Mattelet C."/>
            <person name="Dierick K."/>
            <person name="Sun M."/>
            <person name="Yu Z."/>
            <person name="Zhu L."/>
            <person name="Hu X."/>
            <person name="Shank E.B."/>
            <person name="Swiecicka I."/>
            <person name="Hansen B.M."/>
            <person name="Andrup L."/>
            <person name="Young S.K."/>
            <person name="Zeng Q."/>
            <person name="Gargeya S."/>
            <person name="Fitzgerald M."/>
            <person name="Haas B."/>
            <person name="Abouelleil A."/>
            <person name="Alvarado L."/>
            <person name="Arachchi H.M."/>
            <person name="Berlin A."/>
            <person name="Chapman S.B."/>
            <person name="Goldberg J."/>
            <person name="Griggs A."/>
            <person name="Gujja S."/>
            <person name="Hansen M."/>
            <person name="Howarth C."/>
            <person name="Imamovic A."/>
            <person name="Larimer J."/>
            <person name="McCowen C."/>
            <person name="Montmayeur A."/>
            <person name="Murphy C."/>
            <person name="Neiman D."/>
            <person name="Pearson M."/>
            <person name="Priest M."/>
            <person name="Roberts A."/>
            <person name="Saif S."/>
            <person name="Shea T."/>
            <person name="Sisk P."/>
            <person name="Sykes S."/>
            <person name="Wortman J."/>
            <person name="Nusbaum C."/>
            <person name="Birren B."/>
        </authorList>
    </citation>
    <scope>NUCLEOTIDE SEQUENCE [LARGE SCALE GENOMIC DNA]</scope>
    <source>
        <strain evidence="8 12">VD078</strain>
    </source>
</reference>
<dbReference type="InterPro" id="IPR000390">
    <property type="entry name" value="Small_drug/metabolite_transptr"/>
</dbReference>
<dbReference type="GO" id="GO:0022857">
    <property type="term" value="F:transmembrane transporter activity"/>
    <property type="evidence" value="ECO:0007669"/>
    <property type="project" value="InterPro"/>
</dbReference>
<dbReference type="GO" id="GO:0005886">
    <property type="term" value="C:plasma membrane"/>
    <property type="evidence" value="ECO:0007669"/>
    <property type="project" value="UniProtKB-SubCell"/>
</dbReference>
<feature type="transmembrane region" description="Helical" evidence="7">
    <location>
        <begin position="78"/>
        <end position="98"/>
    </location>
</feature>
<dbReference type="SUPFAM" id="SSF103481">
    <property type="entry name" value="Multidrug resistance efflux transporter EmrE"/>
    <property type="match status" value="1"/>
</dbReference>
<feature type="transmembrane region" description="Helical" evidence="7">
    <location>
        <begin position="21"/>
        <end position="43"/>
    </location>
</feature>
<dbReference type="Proteomes" id="UP000194131">
    <property type="component" value="Unassembled WGS sequence"/>
</dbReference>
<dbReference type="PANTHER" id="PTHR30561">
    <property type="entry name" value="SMR FAMILY PROTON-DEPENDENT DRUG EFFLUX TRANSPORTER SUGE"/>
    <property type="match status" value="1"/>
</dbReference>
<reference evidence="11 15" key="4">
    <citation type="submission" date="2020-12" db="EMBL/GenBank/DDBJ databases">
        <title>FDA dAtabase for Regulatory Grade micrObial Sequences (FDA-ARGOS): Supporting development and validation of Infectious Disease Dx tests.</title>
        <authorList>
            <person name="Nelson B."/>
            <person name="Plummer A."/>
            <person name="Tallon L."/>
            <person name="Sadzewicz L."/>
            <person name="Zhao X."/>
            <person name="Boylan J."/>
            <person name="Ott S."/>
            <person name="Bowen H."/>
            <person name="Vavikolanu K."/>
            <person name="Mehta A."/>
            <person name="Aluvathingal J."/>
            <person name="Nadendla S."/>
            <person name="Myers T."/>
            <person name="Yan Y."/>
            <person name="Sichtig H."/>
        </authorList>
    </citation>
    <scope>NUCLEOTIDE SEQUENCE [LARGE SCALE GENOMIC DNA]</scope>
    <source>
        <strain evidence="11 15">FDAARGOS_924</strain>
    </source>
</reference>
<protein>
    <submittedName>
        <fullName evidence="11">Multidrug efflux SMR transporter</fullName>
    </submittedName>
</protein>
<evidence type="ECO:0000313" key="13">
    <source>
        <dbReference type="Proteomes" id="UP000194131"/>
    </source>
</evidence>
<accession>J8FM42</accession>
<comment type="subcellular location">
    <subcellularLocation>
        <location evidence="1 6">Cell membrane</location>
        <topology evidence="1 6">Multi-pass membrane protein</topology>
    </subcellularLocation>
</comment>
<dbReference type="KEGG" id="bmyo:BG05_1240"/>
<evidence type="ECO:0000313" key="10">
    <source>
        <dbReference type="EMBL" id="PJN72543.1"/>
    </source>
</evidence>
<keyword evidence="4 7" id="KW-1133">Transmembrane helix</keyword>
<comment type="similarity">
    <text evidence="6">Belongs to the drug/metabolite transporter (DMT) superfamily. Small multidrug resistance (SMR) (TC 2.A.7.1) family.</text>
</comment>
<evidence type="ECO:0000313" key="11">
    <source>
        <dbReference type="EMBL" id="QQA15422.1"/>
    </source>
</evidence>
<evidence type="ECO:0000256" key="4">
    <source>
        <dbReference type="ARBA" id="ARBA00022989"/>
    </source>
</evidence>
<evidence type="ECO:0000313" key="14">
    <source>
        <dbReference type="Proteomes" id="UP000236165"/>
    </source>
</evidence>
<dbReference type="EMBL" id="AHEV01000005">
    <property type="protein sequence ID" value="EJR44549.1"/>
    <property type="molecule type" value="Genomic_DNA"/>
</dbReference>
<organism evidence="10 14">
    <name type="scientific">Bacillus mycoides</name>
    <dbReference type="NCBI Taxonomy" id="1405"/>
    <lineage>
        <taxon>Bacteria</taxon>
        <taxon>Bacillati</taxon>
        <taxon>Bacillota</taxon>
        <taxon>Bacilli</taxon>
        <taxon>Bacillales</taxon>
        <taxon>Bacillaceae</taxon>
        <taxon>Bacillus</taxon>
        <taxon>Bacillus cereus group</taxon>
    </lineage>
</organism>
<sequence length="231" mass="26677">MTAMQKEKLYGKEHARLERQYFYKHVSIFILAQLLFIFVIGLVPAQELPSGSYILHMKEWILNKQIGFYKNETINTIVSVWTSVLMIHFIWAMSYILFPKKKRSSSKQEMRQEVKEEVKKKKEISTNRAWLYLVFGGLIEIYWATGLKTNSMSILTLIAILSSFHLLIEATKRIPIGTAYAVFTGIGTVGTIVVDILYFKEPFSFIKIFLVCLLALFIIGLKFSGDKEEVK</sequence>
<dbReference type="InterPro" id="IPR045324">
    <property type="entry name" value="Small_multidrug_res"/>
</dbReference>
<dbReference type="InterPro" id="IPR037185">
    <property type="entry name" value="EmrE-like"/>
</dbReference>
<gene>
    <name evidence="10" type="ORF">BACWE_03960</name>
    <name evidence="11" type="ORF">I6G81_23955</name>
    <name evidence="8" type="ORF">III_00707</name>
    <name evidence="9" type="ORF">S3E15_04067</name>
</gene>
<evidence type="ECO:0000256" key="7">
    <source>
        <dbReference type="SAM" id="Phobius"/>
    </source>
</evidence>
<keyword evidence="5 7" id="KW-0472">Membrane</keyword>
<evidence type="ECO:0000313" key="12">
    <source>
        <dbReference type="Proteomes" id="UP000006976"/>
    </source>
</evidence>
<feature type="transmembrane region" description="Helical" evidence="7">
    <location>
        <begin position="151"/>
        <end position="168"/>
    </location>
</feature>
<dbReference type="EMBL" id="MRWU01000004">
    <property type="protein sequence ID" value="OSX93968.1"/>
    <property type="molecule type" value="Genomic_DNA"/>
</dbReference>
<feature type="transmembrane region" description="Helical" evidence="7">
    <location>
        <begin position="129"/>
        <end position="145"/>
    </location>
</feature>
<dbReference type="EMBL" id="MKZQ01000007">
    <property type="protein sequence ID" value="PJN72543.1"/>
    <property type="molecule type" value="Genomic_DNA"/>
</dbReference>
<reference evidence="9 13" key="3">
    <citation type="submission" date="2016-12" db="EMBL/GenBank/DDBJ databases">
        <title>Genome Sequences of Twelve Sporeforming Bacillus Species Isolated from Foods.</title>
        <authorList>
            <person name="De Jong A."/>
            <person name="Holsappel S."/>
            <person name="Kuipers O.P."/>
        </authorList>
    </citation>
    <scope>NUCLEOTIDE SEQUENCE [LARGE SCALE GENOMIC DNA]</scope>
    <source>
        <strain evidence="9 13">S3E15</strain>
    </source>
</reference>
<dbReference type="PANTHER" id="PTHR30561:SF7">
    <property type="entry name" value="GUANIDINIUM EFFLUX SYSTEM SUBUNIT GDNC-RELATED"/>
    <property type="match status" value="1"/>
</dbReference>
<name>A0A0B5S2F4_BACMY</name>
<evidence type="ECO:0000313" key="8">
    <source>
        <dbReference type="EMBL" id="EJR44549.1"/>
    </source>
</evidence>
<proteinExistence type="inferred from homology"/>
<evidence type="ECO:0000256" key="6">
    <source>
        <dbReference type="RuleBase" id="RU003942"/>
    </source>
</evidence>
<dbReference type="Proteomes" id="UP000596196">
    <property type="component" value="Chromosome"/>
</dbReference>
<dbReference type="AlphaFoldDB" id="A0A0B5S2F4"/>
<reference evidence="10 14" key="2">
    <citation type="submission" date="2016-10" db="EMBL/GenBank/DDBJ databases">
        <title>Genome Sequence of Bacillus weihenstephanensis GM6LP.</title>
        <authorList>
            <person name="Poehlein A."/>
            <person name="Wemheuer F."/>
            <person name="Hollensteiner J."/>
            <person name="Wemheuer B."/>
        </authorList>
    </citation>
    <scope>NUCLEOTIDE SEQUENCE [LARGE SCALE GENOMIC DNA]</scope>
    <source>
        <strain evidence="10 14">GM6LP</strain>
    </source>
</reference>
<evidence type="ECO:0000313" key="9">
    <source>
        <dbReference type="EMBL" id="OSX93968.1"/>
    </source>
</evidence>
<dbReference type="Proteomes" id="UP000006976">
    <property type="component" value="Unassembled WGS sequence"/>
</dbReference>
<feature type="transmembrane region" description="Helical" evidence="7">
    <location>
        <begin position="205"/>
        <end position="223"/>
    </location>
</feature>
<evidence type="ECO:0000256" key="1">
    <source>
        <dbReference type="ARBA" id="ARBA00004651"/>
    </source>
</evidence>
<evidence type="ECO:0000313" key="15">
    <source>
        <dbReference type="Proteomes" id="UP000596196"/>
    </source>
</evidence>
<accession>A0A0B5S2F4</accession>